<evidence type="ECO:0000256" key="1">
    <source>
        <dbReference type="SAM" id="MobiDB-lite"/>
    </source>
</evidence>
<feature type="region of interest" description="Disordered" evidence="1">
    <location>
        <begin position="176"/>
        <end position="203"/>
    </location>
</feature>
<dbReference type="EMBL" id="HBGQ01030139">
    <property type="protein sequence ID" value="CAD9412850.1"/>
    <property type="molecule type" value="Transcribed_RNA"/>
</dbReference>
<name>A0A7S2C1V1_9DINO</name>
<sequence length="263" mass="27795">MQEQVTAWFKGVQDLEFWKPLHGSPLSFGGLVSTARNSANAAATGADEGVRPNPFDSYRGRPGASPDPSAVTREFGGVVWVEGSSIPPPPVLAPVVEAALGATLAKVTSLEPRVRVNGGCMEVASAASTSFHFEVGLDSGSSQPLLACLRAEAACRGAECLLPELVRLLEERVPEFDGRASTPPGHRERSFSPTADNLAKNPELRDRVMRDAIPLSSSAGKRLSGIDRAASVAGDIFRTSAPTLQATPEARRSWGTPQLRAQV</sequence>
<organism evidence="2">
    <name type="scientific">Alexandrium andersonii</name>
    <dbReference type="NCBI Taxonomy" id="327968"/>
    <lineage>
        <taxon>Eukaryota</taxon>
        <taxon>Sar</taxon>
        <taxon>Alveolata</taxon>
        <taxon>Dinophyceae</taxon>
        <taxon>Gonyaulacales</taxon>
        <taxon>Pyrocystaceae</taxon>
        <taxon>Alexandrium</taxon>
    </lineage>
</organism>
<feature type="region of interest" description="Disordered" evidence="1">
    <location>
        <begin position="42"/>
        <end position="69"/>
    </location>
</feature>
<reference evidence="2" key="1">
    <citation type="submission" date="2021-01" db="EMBL/GenBank/DDBJ databases">
        <authorList>
            <person name="Corre E."/>
            <person name="Pelletier E."/>
            <person name="Niang G."/>
            <person name="Scheremetjew M."/>
            <person name="Finn R."/>
            <person name="Kale V."/>
            <person name="Holt S."/>
            <person name="Cochrane G."/>
            <person name="Meng A."/>
            <person name="Brown T."/>
            <person name="Cohen L."/>
        </authorList>
    </citation>
    <scope>NUCLEOTIDE SEQUENCE</scope>
    <source>
        <strain evidence="2">CCMP2222</strain>
    </source>
</reference>
<accession>A0A7S2C1V1</accession>
<dbReference type="AlphaFoldDB" id="A0A7S2C1V1"/>
<gene>
    <name evidence="2" type="ORF">AAND1436_LOCUS14875</name>
</gene>
<protein>
    <submittedName>
        <fullName evidence="2">Uncharacterized protein</fullName>
    </submittedName>
</protein>
<evidence type="ECO:0000313" key="2">
    <source>
        <dbReference type="EMBL" id="CAD9412850.1"/>
    </source>
</evidence>
<feature type="region of interest" description="Disordered" evidence="1">
    <location>
        <begin position="243"/>
        <end position="263"/>
    </location>
</feature>
<proteinExistence type="predicted"/>